<dbReference type="SUPFAM" id="SSF46785">
    <property type="entry name" value="Winged helix' DNA-binding domain"/>
    <property type="match status" value="1"/>
</dbReference>
<accession>A0A386ZKQ2</accession>
<dbReference type="EMBL" id="CP032568">
    <property type="protein sequence ID" value="AYF77998.1"/>
    <property type="molecule type" value="Genomic_DNA"/>
</dbReference>
<dbReference type="GO" id="GO:0003700">
    <property type="term" value="F:DNA-binding transcription factor activity"/>
    <property type="evidence" value="ECO:0007669"/>
    <property type="project" value="InterPro"/>
</dbReference>
<dbReference type="PANTHER" id="PTHR33164:SF43">
    <property type="entry name" value="HTH-TYPE TRANSCRIPTIONAL REPRESSOR YETL"/>
    <property type="match status" value="1"/>
</dbReference>
<sequence length="139" mass="15386">MPADTPTTDEVWRQLTHLVMDTRDGWKRAVAERTGMPFSRFRVLRRLLAGPLTAKQLAAAAAMDAPATTVAVNDLEDRGLVIRTIDPTNRRCKLISITDAGRETVAYAKETPDPAPAELSALGPDDLRTLHEILRKLDR</sequence>
<dbReference type="GO" id="GO:0006950">
    <property type="term" value="P:response to stress"/>
    <property type="evidence" value="ECO:0007669"/>
    <property type="project" value="TreeGrafter"/>
</dbReference>
<proteinExistence type="predicted"/>
<dbReference type="Proteomes" id="UP000267164">
    <property type="component" value="Chromosome"/>
</dbReference>
<dbReference type="InterPro" id="IPR036390">
    <property type="entry name" value="WH_DNA-bd_sf"/>
</dbReference>
<dbReference type="SMART" id="SM00347">
    <property type="entry name" value="HTH_MARR"/>
    <property type="match status" value="1"/>
</dbReference>
<name>A0A386ZKQ2_9NOCA</name>
<evidence type="ECO:0000259" key="1">
    <source>
        <dbReference type="PROSITE" id="PS50995"/>
    </source>
</evidence>
<dbReference type="Pfam" id="PF12802">
    <property type="entry name" value="MarR_2"/>
    <property type="match status" value="1"/>
</dbReference>
<dbReference type="PANTHER" id="PTHR33164">
    <property type="entry name" value="TRANSCRIPTIONAL REGULATOR, MARR FAMILY"/>
    <property type="match status" value="1"/>
</dbReference>
<gene>
    <name evidence="2" type="ORF">D7D52_33960</name>
</gene>
<evidence type="ECO:0000313" key="2">
    <source>
        <dbReference type="EMBL" id="AYF77998.1"/>
    </source>
</evidence>
<reference evidence="2 3" key="1">
    <citation type="submission" date="2018-09" db="EMBL/GenBank/DDBJ databases">
        <title>Nocardia yunnanensis sp. nov., an actinomycete isolated from a soil sample.</title>
        <authorList>
            <person name="Zhang J."/>
        </authorList>
    </citation>
    <scope>NUCLEOTIDE SEQUENCE [LARGE SCALE GENOMIC DNA]</scope>
    <source>
        <strain evidence="2 3">CFHS0054</strain>
    </source>
</reference>
<dbReference type="PRINTS" id="PR00598">
    <property type="entry name" value="HTHMARR"/>
</dbReference>
<keyword evidence="3" id="KW-1185">Reference proteome</keyword>
<protein>
    <submittedName>
        <fullName evidence="2">MarR family transcriptional regulator</fullName>
    </submittedName>
</protein>
<dbReference type="OrthoDB" id="8635520at2"/>
<dbReference type="InterPro" id="IPR036388">
    <property type="entry name" value="WH-like_DNA-bd_sf"/>
</dbReference>
<feature type="domain" description="HTH marR-type" evidence="1">
    <location>
        <begin position="8"/>
        <end position="139"/>
    </location>
</feature>
<dbReference type="InterPro" id="IPR039422">
    <property type="entry name" value="MarR/SlyA-like"/>
</dbReference>
<organism evidence="2 3">
    <name type="scientific">Nocardia yunnanensis</name>
    <dbReference type="NCBI Taxonomy" id="2382165"/>
    <lineage>
        <taxon>Bacteria</taxon>
        <taxon>Bacillati</taxon>
        <taxon>Actinomycetota</taxon>
        <taxon>Actinomycetes</taxon>
        <taxon>Mycobacteriales</taxon>
        <taxon>Nocardiaceae</taxon>
        <taxon>Nocardia</taxon>
    </lineage>
</organism>
<dbReference type="Gene3D" id="1.10.10.10">
    <property type="entry name" value="Winged helix-like DNA-binding domain superfamily/Winged helix DNA-binding domain"/>
    <property type="match status" value="1"/>
</dbReference>
<dbReference type="InterPro" id="IPR000835">
    <property type="entry name" value="HTH_MarR-typ"/>
</dbReference>
<dbReference type="PROSITE" id="PS50995">
    <property type="entry name" value="HTH_MARR_2"/>
    <property type="match status" value="1"/>
</dbReference>
<dbReference type="RefSeq" id="WP_120743017.1">
    <property type="nucleotide sequence ID" value="NZ_CP032568.1"/>
</dbReference>
<dbReference type="KEGG" id="nyu:D7D52_33960"/>
<dbReference type="AlphaFoldDB" id="A0A386ZKQ2"/>
<evidence type="ECO:0000313" key="3">
    <source>
        <dbReference type="Proteomes" id="UP000267164"/>
    </source>
</evidence>